<protein>
    <submittedName>
        <fullName evidence="6">Pregnancy-associated glycoprotein 2</fullName>
    </submittedName>
</protein>
<dbReference type="InterPro" id="IPR001461">
    <property type="entry name" value="Aspartic_peptidase_A1"/>
</dbReference>
<reference evidence="6 7" key="1">
    <citation type="submission" date="2016-10" db="EMBL/GenBank/DDBJ databases">
        <title>Genome sequence of the basidiomycete white-rot fungus Trametes pubescens.</title>
        <authorList>
            <person name="Makela M.R."/>
            <person name="Granchi Z."/>
            <person name="Peng M."/>
            <person name="De Vries R.P."/>
            <person name="Grigoriev I."/>
            <person name="Riley R."/>
            <person name="Hilden K."/>
        </authorList>
    </citation>
    <scope>NUCLEOTIDE SEQUENCE [LARGE SCALE GENOMIC DNA]</scope>
    <source>
        <strain evidence="6 7">FBCC735</strain>
    </source>
</reference>
<dbReference type="InterPro" id="IPR034164">
    <property type="entry name" value="Pepsin-like_dom"/>
</dbReference>
<evidence type="ECO:0000256" key="4">
    <source>
        <dbReference type="SAM" id="SignalP"/>
    </source>
</evidence>
<dbReference type="CDD" id="cd05471">
    <property type="entry name" value="pepsin_like"/>
    <property type="match status" value="1"/>
</dbReference>
<feature type="signal peptide" evidence="4">
    <location>
        <begin position="1"/>
        <end position="19"/>
    </location>
</feature>
<feature type="active site" evidence="2">
    <location>
        <position position="304"/>
    </location>
</feature>
<evidence type="ECO:0000259" key="5">
    <source>
        <dbReference type="PROSITE" id="PS51767"/>
    </source>
</evidence>
<evidence type="ECO:0000313" key="6">
    <source>
        <dbReference type="EMBL" id="OJT11452.1"/>
    </source>
</evidence>
<comment type="caution">
    <text evidence="6">The sequence shown here is derived from an EMBL/GenBank/DDBJ whole genome shotgun (WGS) entry which is preliminary data.</text>
</comment>
<gene>
    <name evidence="6" type="ORF">TRAPUB_12004</name>
</gene>
<evidence type="ECO:0000256" key="2">
    <source>
        <dbReference type="PIRSR" id="PIRSR601461-1"/>
    </source>
</evidence>
<dbReference type="Pfam" id="PF00026">
    <property type="entry name" value="Asp"/>
    <property type="match status" value="1"/>
</dbReference>
<dbReference type="PRINTS" id="PR00792">
    <property type="entry name" value="PEPSIN"/>
</dbReference>
<evidence type="ECO:0000256" key="3">
    <source>
        <dbReference type="PIRSR" id="PIRSR601461-2"/>
    </source>
</evidence>
<dbReference type="Gene3D" id="2.40.70.10">
    <property type="entry name" value="Acid Proteases"/>
    <property type="match status" value="2"/>
</dbReference>
<proteinExistence type="inferred from homology"/>
<dbReference type="InterPro" id="IPR033121">
    <property type="entry name" value="PEPTIDASE_A1"/>
</dbReference>
<dbReference type="OrthoDB" id="771136at2759"/>
<dbReference type="GO" id="GO:0006508">
    <property type="term" value="P:proteolysis"/>
    <property type="evidence" value="ECO:0007669"/>
    <property type="project" value="InterPro"/>
</dbReference>
<evidence type="ECO:0000256" key="1">
    <source>
        <dbReference type="ARBA" id="ARBA00007447"/>
    </source>
</evidence>
<evidence type="ECO:0000313" key="7">
    <source>
        <dbReference type="Proteomes" id="UP000184267"/>
    </source>
</evidence>
<dbReference type="STRING" id="154538.A0A1M2VV92"/>
<dbReference type="OMA" id="ASSYLQW"/>
<keyword evidence="3" id="KW-1015">Disulfide bond</keyword>
<dbReference type="SUPFAM" id="SSF50630">
    <property type="entry name" value="Acid proteases"/>
    <property type="match status" value="1"/>
</dbReference>
<dbReference type="PROSITE" id="PS51767">
    <property type="entry name" value="PEPTIDASE_A1"/>
    <property type="match status" value="1"/>
</dbReference>
<accession>A0A1M2VV92</accession>
<feature type="active site" evidence="2">
    <location>
        <position position="92"/>
    </location>
</feature>
<feature type="chain" id="PRO_5012815444" evidence="4">
    <location>
        <begin position="20"/>
        <end position="572"/>
    </location>
</feature>
<dbReference type="EMBL" id="MNAD01000635">
    <property type="protein sequence ID" value="OJT11452.1"/>
    <property type="molecule type" value="Genomic_DNA"/>
</dbReference>
<dbReference type="Proteomes" id="UP000184267">
    <property type="component" value="Unassembled WGS sequence"/>
</dbReference>
<keyword evidence="7" id="KW-1185">Reference proteome</keyword>
<dbReference type="AlphaFoldDB" id="A0A1M2VV92"/>
<feature type="disulfide bond" evidence="3">
    <location>
        <begin position="341"/>
        <end position="375"/>
    </location>
</feature>
<feature type="domain" description="Peptidase A1" evidence="5">
    <location>
        <begin position="76"/>
        <end position="420"/>
    </location>
</feature>
<sequence length="572" mass="60011">MLPLFLLLSVLAFLDGASAVSGSWRPDMRRSLRSIGSNSARSRLHSRVLEGIVKDLPPADNSTIVPVVFSSDRQTYYVLAGVGSVSLRLALDTASADLWLVSTGCTSSACNIPKYPLTFESSTFVPVNSNGTTFNVTYADLTGAQGFVARESVSLGNLTVANQALGLANTSTVHFTDSMSGVLGLGFPRLSTIANSAVNATPFFANMAQNGQLDYPLFGLSLTRDSSGTLAFGAIDGSVVTNRSLVEWNEVVPFAPFLSDSNGNASSYLQWAIVLEHISVNGTAVTPEPTYPTQTLNTSLALFDAGTAGIYGPYQDVSRMYTLIDGARLVDASIGQWVVPCDTEQTMTFNFGGQDFVLQPTDYIIGPASGNPNLCLSWPRAMQPSADGIDWQLGSPFLRTVYSIYSFGINTKESPMVGLFPLANASAPVEPSASVSAFLASYSATVGTTLPNFLIPTPSPTAPSYTFNTSVSVTRGQIVKTGLATSTYVALLESKHQNATALPAITPSPTVATLVITDTSGHTLTSVSTAATPSITLGIPEGWTQNGAHRTGATGASWGVAAVLCALAWGVL</sequence>
<keyword evidence="4" id="KW-0732">Signal</keyword>
<dbReference type="PANTHER" id="PTHR47966">
    <property type="entry name" value="BETA-SITE APP-CLEAVING ENZYME, ISOFORM A-RELATED"/>
    <property type="match status" value="1"/>
</dbReference>
<organism evidence="6 7">
    <name type="scientific">Trametes pubescens</name>
    <name type="common">White-rot fungus</name>
    <dbReference type="NCBI Taxonomy" id="154538"/>
    <lineage>
        <taxon>Eukaryota</taxon>
        <taxon>Fungi</taxon>
        <taxon>Dikarya</taxon>
        <taxon>Basidiomycota</taxon>
        <taxon>Agaricomycotina</taxon>
        <taxon>Agaricomycetes</taxon>
        <taxon>Polyporales</taxon>
        <taxon>Polyporaceae</taxon>
        <taxon>Trametes</taxon>
    </lineage>
</organism>
<name>A0A1M2VV92_TRAPU</name>
<dbReference type="InterPro" id="IPR021109">
    <property type="entry name" value="Peptidase_aspartic_dom_sf"/>
</dbReference>
<comment type="similarity">
    <text evidence="1">Belongs to the peptidase A1 family.</text>
</comment>
<dbReference type="GO" id="GO:0004190">
    <property type="term" value="F:aspartic-type endopeptidase activity"/>
    <property type="evidence" value="ECO:0007669"/>
    <property type="project" value="InterPro"/>
</dbReference>
<dbReference type="PANTHER" id="PTHR47966:SF74">
    <property type="entry name" value="AGR407CP"/>
    <property type="match status" value="1"/>
</dbReference>